<protein>
    <submittedName>
        <fullName evidence="2">HET-domain-containing protein</fullName>
    </submittedName>
</protein>
<evidence type="ECO:0000313" key="2">
    <source>
        <dbReference type="EMBL" id="PMD32721.1"/>
    </source>
</evidence>
<sequence length="198" mass="22602">MEPGYFSSALIDIHRDIRLIFIEPAQDPDAIIECTLVRMTLFDKAAPAYIAVSYVWGDSSVTEEIRINGAPLAVTTNLAALLRLLRTGYGGDISFFKDSSKLFWVDAICINQQDLIEKGSQVPLMKDIYWGAKYVISWLGPEAEGSTEALSYLRTMAQEIAQLDEPTVWQKIDRIWERPYWKRTWIFQEIVLGKHVLL</sequence>
<evidence type="ECO:0000259" key="1">
    <source>
        <dbReference type="Pfam" id="PF06985"/>
    </source>
</evidence>
<keyword evidence="3" id="KW-1185">Reference proteome</keyword>
<dbReference type="OrthoDB" id="5386682at2759"/>
<feature type="non-terminal residue" evidence="2">
    <location>
        <position position="198"/>
    </location>
</feature>
<dbReference type="PANTHER" id="PTHR24148:SF73">
    <property type="entry name" value="HET DOMAIN PROTEIN (AFU_ORTHOLOGUE AFUA_8G01020)"/>
    <property type="match status" value="1"/>
</dbReference>
<dbReference type="AlphaFoldDB" id="A0A2J6R2H2"/>
<evidence type="ECO:0000313" key="3">
    <source>
        <dbReference type="Proteomes" id="UP000235786"/>
    </source>
</evidence>
<dbReference type="PANTHER" id="PTHR24148">
    <property type="entry name" value="ANKYRIN REPEAT DOMAIN-CONTAINING PROTEIN 39 HOMOLOG-RELATED"/>
    <property type="match status" value="1"/>
</dbReference>
<feature type="domain" description="Heterokaryon incompatibility" evidence="1">
    <location>
        <begin position="49"/>
        <end position="189"/>
    </location>
</feature>
<proteinExistence type="predicted"/>
<dbReference type="InterPro" id="IPR010730">
    <property type="entry name" value="HET"/>
</dbReference>
<reference evidence="2 3" key="1">
    <citation type="submission" date="2016-04" db="EMBL/GenBank/DDBJ databases">
        <title>A degradative enzymes factory behind the ericoid mycorrhizal symbiosis.</title>
        <authorList>
            <consortium name="DOE Joint Genome Institute"/>
            <person name="Martino E."/>
            <person name="Morin E."/>
            <person name="Grelet G."/>
            <person name="Kuo A."/>
            <person name="Kohler A."/>
            <person name="Daghino S."/>
            <person name="Barry K."/>
            <person name="Choi C."/>
            <person name="Cichocki N."/>
            <person name="Clum A."/>
            <person name="Copeland A."/>
            <person name="Hainaut M."/>
            <person name="Haridas S."/>
            <person name="Labutti K."/>
            <person name="Lindquist E."/>
            <person name="Lipzen A."/>
            <person name="Khouja H.-R."/>
            <person name="Murat C."/>
            <person name="Ohm R."/>
            <person name="Olson A."/>
            <person name="Spatafora J."/>
            <person name="Veneault-Fourrey C."/>
            <person name="Henrissat B."/>
            <person name="Grigoriev I."/>
            <person name="Martin F."/>
            <person name="Perotto S."/>
        </authorList>
    </citation>
    <scope>NUCLEOTIDE SEQUENCE [LARGE SCALE GENOMIC DNA]</scope>
    <source>
        <strain evidence="2 3">F</strain>
    </source>
</reference>
<dbReference type="Pfam" id="PF06985">
    <property type="entry name" value="HET"/>
    <property type="match status" value="1"/>
</dbReference>
<dbReference type="Proteomes" id="UP000235786">
    <property type="component" value="Unassembled WGS sequence"/>
</dbReference>
<dbReference type="InterPro" id="IPR052895">
    <property type="entry name" value="HetReg/Transcr_Mod"/>
</dbReference>
<organism evidence="2 3">
    <name type="scientific">Hyaloscypha variabilis (strain UAMH 11265 / GT02V1 / F)</name>
    <name type="common">Meliniomyces variabilis</name>
    <dbReference type="NCBI Taxonomy" id="1149755"/>
    <lineage>
        <taxon>Eukaryota</taxon>
        <taxon>Fungi</taxon>
        <taxon>Dikarya</taxon>
        <taxon>Ascomycota</taxon>
        <taxon>Pezizomycotina</taxon>
        <taxon>Leotiomycetes</taxon>
        <taxon>Helotiales</taxon>
        <taxon>Hyaloscyphaceae</taxon>
        <taxon>Hyaloscypha</taxon>
        <taxon>Hyaloscypha variabilis</taxon>
    </lineage>
</organism>
<gene>
    <name evidence="2" type="ORF">L207DRAFT_609328</name>
</gene>
<dbReference type="EMBL" id="KZ613958">
    <property type="protein sequence ID" value="PMD32721.1"/>
    <property type="molecule type" value="Genomic_DNA"/>
</dbReference>
<name>A0A2J6R2H2_HYAVF</name>
<dbReference type="STRING" id="1149755.A0A2J6R2H2"/>
<accession>A0A2J6R2H2</accession>